<dbReference type="SUPFAM" id="SSF55729">
    <property type="entry name" value="Acyl-CoA N-acyltransferases (Nat)"/>
    <property type="match status" value="1"/>
</dbReference>
<sequence>MSPTAVTTGVVVLSVRPADRDDVQDPHERMDTHDASMRFSGARPKHLEDLAESLCRQDPGRYVLGAFIGGILVGVANYVRPADQTESERCC</sequence>
<evidence type="ECO:0000256" key="2">
    <source>
        <dbReference type="SAM" id="Phobius"/>
    </source>
</evidence>
<dbReference type="InterPro" id="IPR016181">
    <property type="entry name" value="Acyl_CoA_acyltransferase"/>
</dbReference>
<dbReference type="Gene3D" id="3.40.630.30">
    <property type="match status" value="1"/>
</dbReference>
<dbReference type="AlphaFoldDB" id="X0PRS8"/>
<accession>X0PRS8</accession>
<keyword evidence="2" id="KW-0812">Transmembrane</keyword>
<keyword evidence="2" id="KW-1133">Transmembrane helix</keyword>
<keyword evidence="4" id="KW-1185">Reference proteome</keyword>
<name>X0PRS8_RHOWR</name>
<evidence type="ECO:0000313" key="3">
    <source>
        <dbReference type="EMBL" id="GAF45649.1"/>
    </source>
</evidence>
<dbReference type="Proteomes" id="UP000019491">
    <property type="component" value="Unassembled WGS sequence"/>
</dbReference>
<evidence type="ECO:0000313" key="4">
    <source>
        <dbReference type="Proteomes" id="UP000019491"/>
    </source>
</evidence>
<protein>
    <submittedName>
        <fullName evidence="3">Uncharacterized protein</fullName>
    </submittedName>
</protein>
<feature type="region of interest" description="Disordered" evidence="1">
    <location>
        <begin position="17"/>
        <end position="41"/>
    </location>
</feature>
<comment type="caution">
    <text evidence="3">The sequence shown here is derived from an EMBL/GenBank/DDBJ whole genome shotgun (WGS) entry which is preliminary data.</text>
</comment>
<feature type="transmembrane region" description="Helical" evidence="2">
    <location>
        <begin position="62"/>
        <end position="79"/>
    </location>
</feature>
<evidence type="ECO:0000256" key="1">
    <source>
        <dbReference type="SAM" id="MobiDB-lite"/>
    </source>
</evidence>
<feature type="compositionally biased region" description="Basic and acidic residues" evidence="1">
    <location>
        <begin position="17"/>
        <end position="36"/>
    </location>
</feature>
<organism evidence="3 4">
    <name type="scientific">Rhodococcus wratislaviensis NBRC 100605</name>
    <dbReference type="NCBI Taxonomy" id="1219028"/>
    <lineage>
        <taxon>Bacteria</taxon>
        <taxon>Bacillati</taxon>
        <taxon>Actinomycetota</taxon>
        <taxon>Actinomycetes</taxon>
        <taxon>Mycobacteriales</taxon>
        <taxon>Nocardiaceae</taxon>
        <taxon>Rhodococcus</taxon>
    </lineage>
</organism>
<dbReference type="EMBL" id="BAWF01000024">
    <property type="protein sequence ID" value="GAF45649.1"/>
    <property type="molecule type" value="Genomic_DNA"/>
</dbReference>
<keyword evidence="2" id="KW-0472">Membrane</keyword>
<reference evidence="3 4" key="1">
    <citation type="submission" date="2014-02" db="EMBL/GenBank/DDBJ databases">
        <title>Whole genome shotgun sequence of Rhodococcus wratislaviensis NBRC 100605.</title>
        <authorList>
            <person name="Hosoyama A."/>
            <person name="Tsuchikane K."/>
            <person name="Yoshida I."/>
            <person name="Ohji S."/>
            <person name="Ichikawa N."/>
            <person name="Yamazoe A."/>
            <person name="Fujita N."/>
        </authorList>
    </citation>
    <scope>NUCLEOTIDE SEQUENCE [LARGE SCALE GENOMIC DNA]</scope>
    <source>
        <strain evidence="3 4">NBRC 100605</strain>
    </source>
</reference>
<gene>
    <name evidence="3" type="ORF">RW1_024_00100</name>
</gene>
<proteinExistence type="predicted"/>